<keyword evidence="1" id="KW-0378">Hydrolase</keyword>
<accession>A0A2T9Y388</accession>
<keyword evidence="1" id="KW-0645">Protease</keyword>
<evidence type="ECO:0000256" key="1">
    <source>
        <dbReference type="ARBA" id="ARBA00022750"/>
    </source>
</evidence>
<dbReference type="InterPro" id="IPR001969">
    <property type="entry name" value="Aspartic_peptidase_AS"/>
</dbReference>
<dbReference type="GO" id="GO:0006508">
    <property type="term" value="P:proteolysis"/>
    <property type="evidence" value="ECO:0007669"/>
    <property type="project" value="InterPro"/>
</dbReference>
<sequence>MNVAIIEESEKDQAHLNITPALLKTLNLHLNEQICFKLNTTINNTNVSVLIDSGSQITSITKDIADRLQLPLKTHYILRLRMGNNTSFAITEKITTATICFEDITFKISFRIMGSQSSPGSIDCLPNTDPEITAILREFFSLFDSKPSIIDTDFSHQLRLTADQPIQARIKRYFSLEAKILNEHIKKLYQFGYAQPSTLPYSANPLIAPKANEISENKIKAVKNFPQLNSVFTLLEIKHTLNWNSNCDNAFQTHINAMTTAPNGLTDALSRDFKEDDADKSNFTAVQTRSQGSARKTIRQLGQLNILANSSSDNDINFDNYLDLGNLNEAIDNDDHHLTENI</sequence>
<comment type="caution">
    <text evidence="2">The sequence shown here is derived from an EMBL/GenBank/DDBJ whole genome shotgun (WGS) entry which is preliminary data.</text>
</comment>
<proteinExistence type="predicted"/>
<organism evidence="2 3">
    <name type="scientific">Smittium simulii</name>
    <dbReference type="NCBI Taxonomy" id="133385"/>
    <lineage>
        <taxon>Eukaryota</taxon>
        <taxon>Fungi</taxon>
        <taxon>Fungi incertae sedis</taxon>
        <taxon>Zoopagomycota</taxon>
        <taxon>Kickxellomycotina</taxon>
        <taxon>Harpellomycetes</taxon>
        <taxon>Harpellales</taxon>
        <taxon>Legeriomycetaceae</taxon>
        <taxon>Smittium</taxon>
    </lineage>
</organism>
<keyword evidence="3" id="KW-1185">Reference proteome</keyword>
<dbReference type="InterPro" id="IPR021109">
    <property type="entry name" value="Peptidase_aspartic_dom_sf"/>
</dbReference>
<dbReference type="Pfam" id="PF13975">
    <property type="entry name" value="gag-asp_proteas"/>
    <property type="match status" value="1"/>
</dbReference>
<dbReference type="SUPFAM" id="SSF50630">
    <property type="entry name" value="Acid proteases"/>
    <property type="match status" value="1"/>
</dbReference>
<dbReference type="STRING" id="133385.A0A2T9Y388"/>
<dbReference type="CDD" id="cd00303">
    <property type="entry name" value="retropepsin_like"/>
    <property type="match status" value="1"/>
</dbReference>
<dbReference type="GO" id="GO:0004190">
    <property type="term" value="F:aspartic-type endopeptidase activity"/>
    <property type="evidence" value="ECO:0007669"/>
    <property type="project" value="UniProtKB-KW"/>
</dbReference>
<name>A0A2T9Y388_9FUNG</name>
<gene>
    <name evidence="2" type="ORF">BB561_006581</name>
</gene>
<dbReference type="Gene3D" id="2.40.70.10">
    <property type="entry name" value="Acid Proteases"/>
    <property type="match status" value="1"/>
</dbReference>
<dbReference type="Gene3D" id="3.10.10.10">
    <property type="entry name" value="HIV Type 1 Reverse Transcriptase, subunit A, domain 1"/>
    <property type="match status" value="1"/>
</dbReference>
<keyword evidence="1" id="KW-0064">Aspartyl protease</keyword>
<reference evidence="2 3" key="1">
    <citation type="journal article" date="2018" name="MBio">
        <title>Comparative Genomics Reveals the Core Gene Toolbox for the Fungus-Insect Symbiosis.</title>
        <authorList>
            <person name="Wang Y."/>
            <person name="Stata M."/>
            <person name="Wang W."/>
            <person name="Stajich J.E."/>
            <person name="White M.M."/>
            <person name="Moncalvo J.M."/>
        </authorList>
    </citation>
    <scope>NUCLEOTIDE SEQUENCE [LARGE SCALE GENOMIC DNA]</scope>
    <source>
        <strain evidence="2 3">SWE-8-4</strain>
    </source>
</reference>
<dbReference type="AlphaFoldDB" id="A0A2T9Y388"/>
<dbReference type="EMBL" id="MBFR01000615">
    <property type="protein sequence ID" value="PVU86724.1"/>
    <property type="molecule type" value="Genomic_DNA"/>
</dbReference>
<evidence type="ECO:0000313" key="2">
    <source>
        <dbReference type="EMBL" id="PVU86724.1"/>
    </source>
</evidence>
<evidence type="ECO:0000313" key="3">
    <source>
        <dbReference type="Proteomes" id="UP000245383"/>
    </source>
</evidence>
<protein>
    <submittedName>
        <fullName evidence="2">Uncharacterized protein</fullName>
    </submittedName>
</protein>
<dbReference type="Proteomes" id="UP000245383">
    <property type="component" value="Unassembled WGS sequence"/>
</dbReference>
<dbReference type="PROSITE" id="PS00141">
    <property type="entry name" value="ASP_PROTEASE"/>
    <property type="match status" value="1"/>
</dbReference>